<accession>A0ABD3IX55</accession>
<evidence type="ECO:0000313" key="2">
    <source>
        <dbReference type="EMBL" id="KAL3719615.1"/>
    </source>
</evidence>
<feature type="transmembrane region" description="Helical" evidence="1">
    <location>
        <begin position="111"/>
        <end position="133"/>
    </location>
</feature>
<keyword evidence="3" id="KW-1185">Reference proteome</keyword>
<dbReference type="AlphaFoldDB" id="A0ABD3IX55"/>
<evidence type="ECO:0000313" key="3">
    <source>
        <dbReference type="Proteomes" id="UP001634007"/>
    </source>
</evidence>
<sequence>MRQEELRTHARNLMASIHVVWRRFLEVACLHVVVLRCMLVITSLSKLQCSDAWMAVTLVLMAAGFYLVRFVMLMLRLMRRYVELEAVEGQLRRPLADVEGGGRRGGHGRRALYATLAVGYFILLTLAVARHSWSMACPDR</sequence>
<keyword evidence="1" id="KW-0472">Membrane</keyword>
<protein>
    <recommendedName>
        <fullName evidence="4">Copper transporter</fullName>
    </recommendedName>
</protein>
<evidence type="ECO:0008006" key="4">
    <source>
        <dbReference type="Google" id="ProtNLM"/>
    </source>
</evidence>
<evidence type="ECO:0000256" key="1">
    <source>
        <dbReference type="SAM" id="Phobius"/>
    </source>
</evidence>
<gene>
    <name evidence="2" type="ORF">ACJRO7_004570</name>
</gene>
<organism evidence="2 3">
    <name type="scientific">Eucalyptus globulus</name>
    <name type="common">Tasmanian blue gum</name>
    <dbReference type="NCBI Taxonomy" id="34317"/>
    <lineage>
        <taxon>Eukaryota</taxon>
        <taxon>Viridiplantae</taxon>
        <taxon>Streptophyta</taxon>
        <taxon>Embryophyta</taxon>
        <taxon>Tracheophyta</taxon>
        <taxon>Spermatophyta</taxon>
        <taxon>Magnoliopsida</taxon>
        <taxon>eudicotyledons</taxon>
        <taxon>Gunneridae</taxon>
        <taxon>Pentapetalae</taxon>
        <taxon>rosids</taxon>
        <taxon>malvids</taxon>
        <taxon>Myrtales</taxon>
        <taxon>Myrtaceae</taxon>
        <taxon>Myrtoideae</taxon>
        <taxon>Eucalypteae</taxon>
        <taxon>Eucalyptus</taxon>
    </lineage>
</organism>
<feature type="transmembrane region" description="Helical" evidence="1">
    <location>
        <begin position="53"/>
        <end position="75"/>
    </location>
</feature>
<dbReference type="EMBL" id="JBJKBG010000010">
    <property type="protein sequence ID" value="KAL3719615.1"/>
    <property type="molecule type" value="Genomic_DNA"/>
</dbReference>
<feature type="transmembrane region" description="Helical" evidence="1">
    <location>
        <begin position="20"/>
        <end position="41"/>
    </location>
</feature>
<proteinExistence type="predicted"/>
<reference evidence="2 3" key="1">
    <citation type="submission" date="2024-11" db="EMBL/GenBank/DDBJ databases">
        <title>Chromosome-level genome assembly of Eucalyptus globulus Labill. provides insights into its genome evolution.</title>
        <authorList>
            <person name="Li X."/>
        </authorList>
    </citation>
    <scope>NUCLEOTIDE SEQUENCE [LARGE SCALE GENOMIC DNA]</scope>
    <source>
        <strain evidence="2">CL2024</strain>
        <tissue evidence="2">Fresh tender leaves</tissue>
    </source>
</reference>
<name>A0ABD3IX55_EUCGL</name>
<keyword evidence="1" id="KW-1133">Transmembrane helix</keyword>
<keyword evidence="1" id="KW-0812">Transmembrane</keyword>
<comment type="caution">
    <text evidence="2">The sequence shown here is derived from an EMBL/GenBank/DDBJ whole genome shotgun (WGS) entry which is preliminary data.</text>
</comment>
<dbReference type="Proteomes" id="UP001634007">
    <property type="component" value="Unassembled WGS sequence"/>
</dbReference>